<gene>
    <name evidence="1" type="ORF">LMG8286_01141</name>
</gene>
<sequence>MPKINWNGRECDGWVWDGRELKPKNGATSSNTWIYERNELKPKNGATLSNTWIVQGDKVKPKNGANSSNTYDANGAPLPIIAGKVALRLF</sequence>
<keyword evidence="2" id="KW-1185">Reference proteome</keyword>
<evidence type="ECO:0000313" key="2">
    <source>
        <dbReference type="Proteomes" id="UP000789359"/>
    </source>
</evidence>
<reference evidence="1 2" key="1">
    <citation type="submission" date="2020-11" db="EMBL/GenBank/DDBJ databases">
        <authorList>
            <person name="Peeters C."/>
        </authorList>
    </citation>
    <scope>NUCLEOTIDE SEQUENCE [LARGE SCALE GENOMIC DNA]</scope>
    <source>
        <strain evidence="1 2">LMG 8286</strain>
    </source>
</reference>
<dbReference type="EMBL" id="CAJHOE010000002">
    <property type="protein sequence ID" value="CAD7288107.1"/>
    <property type="molecule type" value="Genomic_DNA"/>
</dbReference>
<protein>
    <submittedName>
        <fullName evidence="1">Uncharacterized protein</fullName>
    </submittedName>
</protein>
<evidence type="ECO:0000313" key="1">
    <source>
        <dbReference type="EMBL" id="CAD7288107.1"/>
    </source>
</evidence>
<dbReference type="RefSeq" id="WP_230056902.1">
    <property type="nucleotide sequence ID" value="NZ_CAJHOE010000002.1"/>
</dbReference>
<organism evidence="1 2">
    <name type="scientific">Campylobacter suis</name>
    <dbReference type="NCBI Taxonomy" id="2790657"/>
    <lineage>
        <taxon>Bacteria</taxon>
        <taxon>Pseudomonadati</taxon>
        <taxon>Campylobacterota</taxon>
        <taxon>Epsilonproteobacteria</taxon>
        <taxon>Campylobacterales</taxon>
        <taxon>Campylobacteraceae</taxon>
        <taxon>Campylobacter</taxon>
    </lineage>
</organism>
<name>A0ABN7K6K8_9BACT</name>
<proteinExistence type="predicted"/>
<comment type="caution">
    <text evidence="1">The sequence shown here is derived from an EMBL/GenBank/DDBJ whole genome shotgun (WGS) entry which is preliminary data.</text>
</comment>
<accession>A0ABN7K6K8</accession>
<dbReference type="Proteomes" id="UP000789359">
    <property type="component" value="Unassembled WGS sequence"/>
</dbReference>